<evidence type="ECO:0000256" key="11">
    <source>
        <dbReference type="PROSITE-ProRule" id="PRU00134"/>
    </source>
</evidence>
<comment type="catalytic activity">
    <reaction evidence="10">
        <text>L-prolyl-[hypoxia-inducible factor alpha subunit] + 2-oxoglutarate + O2 = trans-4-hydroxy-L-prolyl-[hypoxia-inducible factor alpha subunit] + succinate + CO2</text>
        <dbReference type="Rhea" id="RHEA:48400"/>
        <dbReference type="Rhea" id="RHEA-COMP:12093"/>
        <dbReference type="Rhea" id="RHEA-COMP:12094"/>
        <dbReference type="ChEBI" id="CHEBI:15379"/>
        <dbReference type="ChEBI" id="CHEBI:16526"/>
        <dbReference type="ChEBI" id="CHEBI:16810"/>
        <dbReference type="ChEBI" id="CHEBI:30031"/>
        <dbReference type="ChEBI" id="CHEBI:50342"/>
        <dbReference type="ChEBI" id="CHEBI:61965"/>
        <dbReference type="EC" id="1.14.11.29"/>
    </reaction>
</comment>
<protein>
    <recommendedName>
        <fullName evidence="9">hypoxia-inducible factor-proline dioxygenase</fullName>
        <ecNumber evidence="9">1.14.11.29</ecNumber>
    </recommendedName>
</protein>
<evidence type="ECO:0000256" key="9">
    <source>
        <dbReference type="ARBA" id="ARBA00039004"/>
    </source>
</evidence>
<evidence type="ECO:0000256" key="8">
    <source>
        <dbReference type="ARBA" id="ARBA00023004"/>
    </source>
</evidence>
<evidence type="ECO:0000256" key="6">
    <source>
        <dbReference type="ARBA" id="ARBA00022964"/>
    </source>
</evidence>
<dbReference type="GO" id="GO:0008270">
    <property type="term" value="F:zinc ion binding"/>
    <property type="evidence" value="ECO:0007669"/>
    <property type="project" value="UniProtKB-KW"/>
</dbReference>
<dbReference type="EC" id="1.14.11.29" evidence="9"/>
<dbReference type="InterPro" id="IPR051559">
    <property type="entry name" value="HIF_prolyl_hydroxylases"/>
</dbReference>
<evidence type="ECO:0000256" key="10">
    <source>
        <dbReference type="ARBA" id="ARBA00049134"/>
    </source>
</evidence>
<accession>A0AAD4RAE1</accession>
<keyword evidence="2" id="KW-0479">Metal-binding</keyword>
<feature type="region of interest" description="Disordered" evidence="12">
    <location>
        <begin position="82"/>
        <end position="111"/>
    </location>
</feature>
<evidence type="ECO:0000256" key="1">
    <source>
        <dbReference type="ARBA" id="ARBA00001961"/>
    </source>
</evidence>
<proteinExistence type="predicted"/>
<dbReference type="Gene3D" id="2.60.120.620">
    <property type="entry name" value="q2cbj1_9rhob like domain"/>
    <property type="match status" value="1"/>
</dbReference>
<dbReference type="PANTHER" id="PTHR12907:SF26">
    <property type="entry name" value="HIF PROLYL HYDROXYLASE, ISOFORM C"/>
    <property type="match status" value="1"/>
</dbReference>
<dbReference type="Pfam" id="PF01753">
    <property type="entry name" value="zf-MYND"/>
    <property type="match status" value="1"/>
</dbReference>
<dbReference type="PROSITE" id="PS01360">
    <property type="entry name" value="ZF_MYND_1"/>
    <property type="match status" value="1"/>
</dbReference>
<dbReference type="InterPro" id="IPR044862">
    <property type="entry name" value="Pro_4_hyd_alph_FE2OG_OXY"/>
</dbReference>
<reference evidence="15" key="1">
    <citation type="submission" date="2022-01" db="EMBL/GenBank/DDBJ databases">
        <title>Genome Sequence Resource for Two Populations of Ditylenchus destructor, the Migratory Endoparasitic Phytonematode.</title>
        <authorList>
            <person name="Zhang H."/>
            <person name="Lin R."/>
            <person name="Xie B."/>
        </authorList>
    </citation>
    <scope>NUCLEOTIDE SEQUENCE</scope>
    <source>
        <strain evidence="15">BazhouSP</strain>
    </source>
</reference>
<evidence type="ECO:0000256" key="3">
    <source>
        <dbReference type="ARBA" id="ARBA00022771"/>
    </source>
</evidence>
<dbReference type="GO" id="GO:0071456">
    <property type="term" value="P:cellular response to hypoxia"/>
    <property type="evidence" value="ECO:0007669"/>
    <property type="project" value="TreeGrafter"/>
</dbReference>
<evidence type="ECO:0000313" key="15">
    <source>
        <dbReference type="EMBL" id="KAI1720507.1"/>
    </source>
</evidence>
<dbReference type="SMART" id="SM00702">
    <property type="entry name" value="P4Hc"/>
    <property type="match status" value="1"/>
</dbReference>
<feature type="domain" description="Fe2OG dioxygenase" evidence="14">
    <location>
        <begin position="300"/>
        <end position="398"/>
    </location>
</feature>
<comment type="cofactor">
    <cofactor evidence="1">
        <name>L-ascorbate</name>
        <dbReference type="ChEBI" id="CHEBI:38290"/>
    </cofactor>
</comment>
<keyword evidence="7" id="KW-0560">Oxidoreductase</keyword>
<evidence type="ECO:0000259" key="13">
    <source>
        <dbReference type="PROSITE" id="PS50865"/>
    </source>
</evidence>
<sequence length="527" mass="59891">MFCSASSSTEVPSTSHSIISGSIIKEDVCNFCRATTGPNSEPLIRCPDCQVAAYCGLEHKEFDYKRHKLLCYQWRRKKRQDLEVGSNAESTRSSVTTTNSTQPSTSSEFSSEGYRIIETDDPDVQIIESTTSKMSDLNSTNKRKRALDTAEKAYKDHSKNLLFKTTLQQHIKNLADNGLIVNQHQAIALRLRYIAEHVIRSLNEYGWAVVDNFLGKAHCKHTYMEVERLYKKGFFSAGQLMDGGRDDSGDPHDIRSDKIYWFDSAHDSAKESVTIRLLISMIDSVIVHFNDRIPPYKISGRSRAMIAVYPGNGTRYVKHVDNPIADGRCITTIYYCNEDWNLADHGGTLRLYPESSKLPMDIDPQADRIIFFWSDRRNPHEVLPVYRHRYAITIWYFDYAERHKALELKQKMTENGNSQDTTATMNITPSTSQNNFLPNGDSQRSPDQEMPENPPLPYLQRPIFGLVPNEEALISSQSQPNTSKSQMRSKNKDVKNIDDGDSDSSAADIDEIIAEAEKLKQVNDFEI</sequence>
<dbReference type="InterPro" id="IPR005123">
    <property type="entry name" value="Oxoglu/Fe-dep_dioxygenase_dom"/>
</dbReference>
<keyword evidence="16" id="KW-1185">Reference proteome</keyword>
<evidence type="ECO:0000256" key="2">
    <source>
        <dbReference type="ARBA" id="ARBA00022723"/>
    </source>
</evidence>
<feature type="compositionally biased region" description="Low complexity" evidence="12">
    <location>
        <begin position="90"/>
        <end position="111"/>
    </location>
</feature>
<evidence type="ECO:0000256" key="12">
    <source>
        <dbReference type="SAM" id="MobiDB-lite"/>
    </source>
</evidence>
<dbReference type="InterPro" id="IPR006620">
    <property type="entry name" value="Pro_4_hyd_alph"/>
</dbReference>
<dbReference type="PANTHER" id="PTHR12907">
    <property type="entry name" value="EGL NINE HOMOLOG-RELATED"/>
    <property type="match status" value="1"/>
</dbReference>
<keyword evidence="8" id="KW-0408">Iron</keyword>
<dbReference type="GO" id="GO:0160082">
    <property type="term" value="F:hypoxia-inducible factor-proline dioxygenase activity"/>
    <property type="evidence" value="ECO:0007669"/>
    <property type="project" value="UniProtKB-EC"/>
</dbReference>
<keyword evidence="3 11" id="KW-0863">Zinc-finger</keyword>
<evidence type="ECO:0000256" key="5">
    <source>
        <dbReference type="ARBA" id="ARBA00022896"/>
    </source>
</evidence>
<keyword evidence="5" id="KW-0847">Vitamin C</keyword>
<dbReference type="SUPFAM" id="SSF144232">
    <property type="entry name" value="HIT/MYND zinc finger-like"/>
    <property type="match status" value="1"/>
</dbReference>
<evidence type="ECO:0000256" key="7">
    <source>
        <dbReference type="ARBA" id="ARBA00023002"/>
    </source>
</evidence>
<dbReference type="InterPro" id="IPR002893">
    <property type="entry name" value="Znf_MYND"/>
</dbReference>
<feature type="domain" description="MYND-type" evidence="13">
    <location>
        <begin position="29"/>
        <end position="71"/>
    </location>
</feature>
<dbReference type="GO" id="GO:0008198">
    <property type="term" value="F:ferrous iron binding"/>
    <property type="evidence" value="ECO:0007669"/>
    <property type="project" value="TreeGrafter"/>
</dbReference>
<evidence type="ECO:0000259" key="14">
    <source>
        <dbReference type="PROSITE" id="PS51471"/>
    </source>
</evidence>
<dbReference type="PROSITE" id="PS50865">
    <property type="entry name" value="ZF_MYND_2"/>
    <property type="match status" value="1"/>
</dbReference>
<dbReference type="GO" id="GO:0031418">
    <property type="term" value="F:L-ascorbic acid binding"/>
    <property type="evidence" value="ECO:0007669"/>
    <property type="project" value="UniProtKB-KW"/>
</dbReference>
<dbReference type="Proteomes" id="UP001201812">
    <property type="component" value="Unassembled WGS sequence"/>
</dbReference>
<evidence type="ECO:0000256" key="4">
    <source>
        <dbReference type="ARBA" id="ARBA00022833"/>
    </source>
</evidence>
<organism evidence="15 16">
    <name type="scientific">Ditylenchus destructor</name>
    <dbReference type="NCBI Taxonomy" id="166010"/>
    <lineage>
        <taxon>Eukaryota</taxon>
        <taxon>Metazoa</taxon>
        <taxon>Ecdysozoa</taxon>
        <taxon>Nematoda</taxon>
        <taxon>Chromadorea</taxon>
        <taxon>Rhabditida</taxon>
        <taxon>Tylenchina</taxon>
        <taxon>Tylenchomorpha</taxon>
        <taxon>Sphaerularioidea</taxon>
        <taxon>Anguinidae</taxon>
        <taxon>Anguininae</taxon>
        <taxon>Ditylenchus</taxon>
    </lineage>
</organism>
<dbReference type="Pfam" id="PF13640">
    <property type="entry name" value="2OG-FeII_Oxy_3"/>
    <property type="match status" value="1"/>
</dbReference>
<keyword evidence="6" id="KW-0223">Dioxygenase</keyword>
<dbReference type="PROSITE" id="PS51471">
    <property type="entry name" value="FE2OG_OXY"/>
    <property type="match status" value="1"/>
</dbReference>
<dbReference type="AlphaFoldDB" id="A0AAD4RAE1"/>
<comment type="caution">
    <text evidence="15">The sequence shown here is derived from an EMBL/GenBank/DDBJ whole genome shotgun (WGS) entry which is preliminary data.</text>
</comment>
<feature type="compositionally biased region" description="Polar residues" evidence="12">
    <location>
        <begin position="413"/>
        <end position="445"/>
    </location>
</feature>
<feature type="region of interest" description="Disordered" evidence="12">
    <location>
        <begin position="473"/>
        <end position="506"/>
    </location>
</feature>
<feature type="compositionally biased region" description="Polar residues" evidence="12">
    <location>
        <begin position="474"/>
        <end position="488"/>
    </location>
</feature>
<keyword evidence="4" id="KW-0862">Zinc</keyword>
<gene>
    <name evidence="15" type="ORF">DdX_04742</name>
</gene>
<feature type="region of interest" description="Disordered" evidence="12">
    <location>
        <begin position="413"/>
        <end position="461"/>
    </location>
</feature>
<name>A0AAD4RAE1_9BILA</name>
<dbReference type="EMBL" id="JAKKPZ010000005">
    <property type="protein sequence ID" value="KAI1720507.1"/>
    <property type="molecule type" value="Genomic_DNA"/>
</dbReference>
<dbReference type="Gene3D" id="6.10.140.2220">
    <property type="match status" value="1"/>
</dbReference>
<evidence type="ECO:0000313" key="16">
    <source>
        <dbReference type="Proteomes" id="UP001201812"/>
    </source>
</evidence>